<protein>
    <submittedName>
        <fullName evidence="1">MarR family transcriptional regulator</fullName>
    </submittedName>
</protein>
<dbReference type="SUPFAM" id="SSF46785">
    <property type="entry name" value="Winged helix' DNA-binding domain"/>
    <property type="match status" value="1"/>
</dbReference>
<dbReference type="Proteomes" id="UP001197247">
    <property type="component" value="Unassembled WGS sequence"/>
</dbReference>
<organism evidence="1 2">
    <name type="scientific">Kineosporia corallincola</name>
    <dbReference type="NCBI Taxonomy" id="2835133"/>
    <lineage>
        <taxon>Bacteria</taxon>
        <taxon>Bacillati</taxon>
        <taxon>Actinomycetota</taxon>
        <taxon>Actinomycetes</taxon>
        <taxon>Kineosporiales</taxon>
        <taxon>Kineosporiaceae</taxon>
        <taxon>Kineosporia</taxon>
    </lineage>
</organism>
<dbReference type="InterPro" id="IPR036390">
    <property type="entry name" value="WH_DNA-bd_sf"/>
</dbReference>
<dbReference type="Gene3D" id="1.10.10.10">
    <property type="entry name" value="Winged helix-like DNA-binding domain superfamily/Winged helix DNA-binding domain"/>
    <property type="match status" value="1"/>
</dbReference>
<sequence>MSITEYPAEQVGAQPIGYWSGAAYRAVVGRIRAELAFEQLTQPHWWTLNHVGGAPGTWNRADLADRLQPYDDLGIELEDVFDDLIERGWLSEDDDAFSLTPAGEAGLARARERNAGAHAETLDGIDPADYVTTINTLRRMIANLGGDSDLTS</sequence>
<comment type="caution">
    <text evidence="1">The sequence shown here is derived from an EMBL/GenBank/DDBJ whole genome shotgun (WGS) entry which is preliminary data.</text>
</comment>
<dbReference type="EMBL" id="JAHBAY010000008">
    <property type="protein sequence ID" value="MBT0771209.1"/>
    <property type="molecule type" value="Genomic_DNA"/>
</dbReference>
<evidence type="ECO:0000313" key="1">
    <source>
        <dbReference type="EMBL" id="MBT0771209.1"/>
    </source>
</evidence>
<reference evidence="1 2" key="1">
    <citation type="submission" date="2021-05" db="EMBL/GenBank/DDBJ databases">
        <title>Kineosporia and Streptomyces sp. nov. two new marine actinobacteria isolated from Coral.</title>
        <authorList>
            <person name="Buangrab K."/>
            <person name="Sutthacheep M."/>
            <person name="Yeemin T."/>
            <person name="Harunari E."/>
            <person name="Igarashi Y."/>
            <person name="Kanchanasin P."/>
            <person name="Tanasupawat S."/>
            <person name="Phongsopitanun W."/>
        </authorList>
    </citation>
    <scope>NUCLEOTIDE SEQUENCE [LARGE SCALE GENOMIC DNA]</scope>
    <source>
        <strain evidence="1 2">J2-2</strain>
    </source>
</reference>
<dbReference type="InterPro" id="IPR036388">
    <property type="entry name" value="WH-like_DNA-bd_sf"/>
</dbReference>
<gene>
    <name evidence="1" type="ORF">KIH74_19875</name>
</gene>
<proteinExistence type="predicted"/>
<dbReference type="RefSeq" id="WP_214157506.1">
    <property type="nucleotide sequence ID" value="NZ_JAHBAY010000008.1"/>
</dbReference>
<accession>A0ABS5TLF9</accession>
<evidence type="ECO:0000313" key="2">
    <source>
        <dbReference type="Proteomes" id="UP001197247"/>
    </source>
</evidence>
<keyword evidence="2" id="KW-1185">Reference proteome</keyword>
<name>A0ABS5TLF9_9ACTN</name>